<gene>
    <name evidence="1" type="ORF">CspeluHIS016_0200550</name>
</gene>
<proteinExistence type="predicted"/>
<dbReference type="Proteomes" id="UP001222932">
    <property type="component" value="Unassembled WGS sequence"/>
</dbReference>
<evidence type="ECO:0000313" key="2">
    <source>
        <dbReference type="Proteomes" id="UP001222932"/>
    </source>
</evidence>
<reference evidence="1" key="2">
    <citation type="submission" date="2023-06" db="EMBL/GenBank/DDBJ databases">
        <authorList>
            <person name="Kobayashi Y."/>
            <person name="Kayamori A."/>
            <person name="Aoki K."/>
            <person name="Shiwa Y."/>
            <person name="Fujita N."/>
            <person name="Sugita T."/>
            <person name="Iwasaki W."/>
            <person name="Tanaka N."/>
            <person name="Takashima M."/>
        </authorList>
    </citation>
    <scope>NUCLEOTIDE SEQUENCE</scope>
    <source>
        <strain evidence="1">HIS016</strain>
    </source>
</reference>
<sequence length="132" mass="14637">MTVRAPRLLSHRPRDIYIDLIQYRLNLLNGTHQPAPSLRHALSTRLEAALQAMRTPVPGAAPTQQAPLVTQQRHGHQDPGFLFMDQVPDLGMLPAVSNLDVDSNVVAKWPPFLVNLFGYDNGGTHQPFQGPM</sequence>
<comment type="caution">
    <text evidence="1">The sequence shown here is derived from an EMBL/GenBank/DDBJ whole genome shotgun (WGS) entry which is preliminary data.</text>
</comment>
<evidence type="ECO:0000313" key="1">
    <source>
        <dbReference type="EMBL" id="GMK54999.1"/>
    </source>
</evidence>
<protein>
    <submittedName>
        <fullName evidence="1">Uncharacterized protein</fullName>
    </submittedName>
</protein>
<keyword evidence="2" id="KW-1185">Reference proteome</keyword>
<accession>A0AAD3YAR7</accession>
<name>A0AAD3YAR7_9TREE</name>
<reference evidence="1" key="1">
    <citation type="journal article" date="2023" name="BMC Genomics">
        <title>Chromosome-level genome assemblies of Cutaneotrichosporon spp. (Trichosporonales, Basidiomycota) reveal imbalanced evolution between nucleotide sequences and chromosome synteny.</title>
        <authorList>
            <person name="Kobayashi Y."/>
            <person name="Kayamori A."/>
            <person name="Aoki K."/>
            <person name="Shiwa Y."/>
            <person name="Matsutani M."/>
            <person name="Fujita N."/>
            <person name="Sugita T."/>
            <person name="Iwasaki W."/>
            <person name="Tanaka N."/>
            <person name="Takashima M."/>
        </authorList>
    </citation>
    <scope>NUCLEOTIDE SEQUENCE</scope>
    <source>
        <strain evidence="1">HIS016</strain>
    </source>
</reference>
<dbReference type="AlphaFoldDB" id="A0AAD3YAR7"/>
<dbReference type="EMBL" id="BTCM01000002">
    <property type="protein sequence ID" value="GMK54999.1"/>
    <property type="molecule type" value="Genomic_DNA"/>
</dbReference>
<organism evidence="1 2">
    <name type="scientific">Cutaneotrichosporon spelunceum</name>
    <dbReference type="NCBI Taxonomy" id="1672016"/>
    <lineage>
        <taxon>Eukaryota</taxon>
        <taxon>Fungi</taxon>
        <taxon>Dikarya</taxon>
        <taxon>Basidiomycota</taxon>
        <taxon>Agaricomycotina</taxon>
        <taxon>Tremellomycetes</taxon>
        <taxon>Trichosporonales</taxon>
        <taxon>Trichosporonaceae</taxon>
        <taxon>Cutaneotrichosporon</taxon>
    </lineage>
</organism>